<feature type="domain" description="Lipid-binding serum glycoprotein C-terminal" evidence="5">
    <location>
        <begin position="268"/>
        <end position="497"/>
    </location>
</feature>
<dbReference type="SUPFAM" id="SSF55394">
    <property type="entry name" value="Bactericidal permeability-increasing protein, BPI"/>
    <property type="match status" value="2"/>
</dbReference>
<dbReference type="Proteomes" id="UP001608902">
    <property type="component" value="Unassembled WGS sequence"/>
</dbReference>
<dbReference type="AlphaFoldDB" id="A0ABD6EBF4"/>
<dbReference type="InterPro" id="IPR032942">
    <property type="entry name" value="BPI/LBP/Plunc"/>
</dbReference>
<organism evidence="6 7">
    <name type="scientific">Gnathostoma spinigerum</name>
    <dbReference type="NCBI Taxonomy" id="75299"/>
    <lineage>
        <taxon>Eukaryota</taxon>
        <taxon>Metazoa</taxon>
        <taxon>Ecdysozoa</taxon>
        <taxon>Nematoda</taxon>
        <taxon>Chromadorea</taxon>
        <taxon>Rhabditida</taxon>
        <taxon>Spirurina</taxon>
        <taxon>Gnathostomatomorpha</taxon>
        <taxon>Gnathostomatoidea</taxon>
        <taxon>Gnathostomatidae</taxon>
        <taxon>Gnathostoma</taxon>
    </lineage>
</organism>
<proteinExistence type="inferred from homology"/>
<dbReference type="PANTHER" id="PTHR10504:SF145">
    <property type="entry name" value="PROTEIN CBG15266"/>
    <property type="match status" value="1"/>
</dbReference>
<evidence type="ECO:0000256" key="3">
    <source>
        <dbReference type="SAM" id="SignalP"/>
    </source>
</evidence>
<dbReference type="SMART" id="SM00329">
    <property type="entry name" value="BPI2"/>
    <property type="match status" value="1"/>
</dbReference>
<keyword evidence="3" id="KW-0732">Signal</keyword>
<dbReference type="InterPro" id="IPR017942">
    <property type="entry name" value="Lipid-bd_serum_glycop_N"/>
</dbReference>
<evidence type="ECO:0000256" key="2">
    <source>
        <dbReference type="ARBA" id="ARBA00023157"/>
    </source>
</evidence>
<dbReference type="Pfam" id="PF02886">
    <property type="entry name" value="LBP_BPI_CETP_C"/>
    <property type="match status" value="1"/>
</dbReference>
<evidence type="ECO:0000313" key="7">
    <source>
        <dbReference type="Proteomes" id="UP001608902"/>
    </source>
</evidence>
<dbReference type="InterPro" id="IPR001124">
    <property type="entry name" value="Lipid-bd_serum_glycop_C"/>
</dbReference>
<feature type="signal peptide" evidence="3">
    <location>
        <begin position="1"/>
        <end position="22"/>
    </location>
</feature>
<keyword evidence="7" id="KW-1185">Reference proteome</keyword>
<comment type="similarity">
    <text evidence="1">Belongs to the BPI/LBP/Plunc superfamily. BPI/LBP family.</text>
</comment>
<dbReference type="InterPro" id="IPR017943">
    <property type="entry name" value="Bactericidal_perm-incr_a/b_dom"/>
</dbReference>
<feature type="domain" description="Lipid-binding serum glycoprotein N-terminal" evidence="4">
    <location>
        <begin position="29"/>
        <end position="267"/>
    </location>
</feature>
<dbReference type="Gene3D" id="3.15.10.10">
    <property type="entry name" value="Bactericidal permeability-increasing protein, domain 1"/>
    <property type="match status" value="1"/>
</dbReference>
<evidence type="ECO:0000256" key="1">
    <source>
        <dbReference type="ARBA" id="ARBA00007292"/>
    </source>
</evidence>
<gene>
    <name evidence="6" type="ORF">AB6A40_000721</name>
</gene>
<dbReference type="SMART" id="SM00328">
    <property type="entry name" value="BPI1"/>
    <property type="match status" value="1"/>
</dbReference>
<sequence>MISFIFLCFLIFFSSFVSSSESESTFRVRLTSDGLRFFSNIGHRILNYEIWNIDFSSTELIIEDGPGSGSVTLRNLKVENFDSPVFTFKPVHPDGIAWKSKNGEIKLSGRWEVEYKVVFTFYFSGYMVISLSDLRTLLRLGIFADQGKPQFKIDQCQISIGSVDIQLSGGVIPWIVNLFHTKVSSFIKQQIEDKLCGVMQTSILYEANNDLLSLPSRFQTFHNLFINYNYQQNLISKANYVEANVYIDVVFGNRSCNLPVKSVKLGVNGTKRMLHIWLSDHIANCLAKTAYDADELVLIVDKSFEGGKFKDYLRTSCAFWQVCIGRFLPQLEKRYPNRSVLLHLYAKERPFIKTSHDGIRIRSTLLVDMLIDDNAQSLSESHHSISTNDSKFSHRMGLSRLAQLAVNATSVVIPTLLNDKISGSISYTLIDIRELYSIIGHFDPEIVNFLNRLLASIIKYVGDAVLAKGFPLPILDNVTFTDDASIFTGRDFLRIDSDLVYHG</sequence>
<keyword evidence="2" id="KW-1015">Disulfide bond</keyword>
<comment type="caution">
    <text evidence="6">The sequence shown here is derived from an EMBL/GenBank/DDBJ whole genome shotgun (WGS) entry which is preliminary data.</text>
</comment>
<accession>A0ABD6EBF4</accession>
<protein>
    <submittedName>
        <fullName evidence="6">Uncharacterized protein</fullName>
    </submittedName>
</protein>
<dbReference type="PANTHER" id="PTHR10504">
    <property type="entry name" value="BACTERICIDAL PERMEABILITY-INCREASING BPI PROTEIN-RELATED"/>
    <property type="match status" value="1"/>
</dbReference>
<dbReference type="Gene3D" id="3.15.20.10">
    <property type="entry name" value="Bactericidal permeability-increasing protein, domain 2"/>
    <property type="match status" value="1"/>
</dbReference>
<name>A0ABD6EBF4_9BILA</name>
<evidence type="ECO:0000259" key="5">
    <source>
        <dbReference type="SMART" id="SM00329"/>
    </source>
</evidence>
<evidence type="ECO:0000259" key="4">
    <source>
        <dbReference type="SMART" id="SM00328"/>
    </source>
</evidence>
<dbReference type="Pfam" id="PF01273">
    <property type="entry name" value="LBP_BPI_CETP"/>
    <property type="match status" value="1"/>
</dbReference>
<dbReference type="EMBL" id="JBGFUD010000216">
    <property type="protein sequence ID" value="MFH4974012.1"/>
    <property type="molecule type" value="Genomic_DNA"/>
</dbReference>
<feature type="chain" id="PRO_5044749006" evidence="3">
    <location>
        <begin position="23"/>
        <end position="503"/>
    </location>
</feature>
<reference evidence="6 7" key="1">
    <citation type="submission" date="2024-08" db="EMBL/GenBank/DDBJ databases">
        <title>Gnathostoma spinigerum genome.</title>
        <authorList>
            <person name="Gonzalez-Bertolin B."/>
            <person name="Monzon S."/>
            <person name="Zaballos A."/>
            <person name="Jimenez P."/>
            <person name="Dekumyoy P."/>
            <person name="Varona S."/>
            <person name="Cuesta I."/>
            <person name="Sumanam S."/>
            <person name="Adisakwattana P."/>
            <person name="Gasser R.B."/>
            <person name="Hernandez-Gonzalez A."/>
            <person name="Young N.D."/>
            <person name="Perteguer M.J."/>
        </authorList>
    </citation>
    <scope>NUCLEOTIDE SEQUENCE [LARGE SCALE GENOMIC DNA]</scope>
    <source>
        <strain evidence="6">AL3</strain>
        <tissue evidence="6">Liver</tissue>
    </source>
</reference>
<evidence type="ECO:0000313" key="6">
    <source>
        <dbReference type="EMBL" id="MFH4974012.1"/>
    </source>
</evidence>